<keyword evidence="3" id="KW-1185">Reference proteome</keyword>
<gene>
    <name evidence="2" type="ORF">JMJ77_012892</name>
</gene>
<feature type="region of interest" description="Disordered" evidence="1">
    <location>
        <begin position="49"/>
        <end position="104"/>
    </location>
</feature>
<accession>A0A9P7R747</accession>
<comment type="caution">
    <text evidence="2">The sequence shown here is derived from an EMBL/GenBank/DDBJ whole genome shotgun (WGS) entry which is preliminary data.</text>
</comment>
<reference evidence="2" key="1">
    <citation type="submission" date="2021-05" db="EMBL/GenBank/DDBJ databases">
        <title>Comparative genomics of three Colletotrichum scovillei strains and genetic complementation revealed genes involved fungal growth and virulence on chili pepper.</title>
        <authorList>
            <person name="Hsieh D.-K."/>
            <person name="Chuang S.-C."/>
            <person name="Chen C.-Y."/>
            <person name="Chao Y.-T."/>
            <person name="Lu M.-Y.J."/>
            <person name="Lee M.-H."/>
            <person name="Shih M.-C."/>
        </authorList>
    </citation>
    <scope>NUCLEOTIDE SEQUENCE</scope>
    <source>
        <strain evidence="2">Coll-153</strain>
    </source>
</reference>
<organism evidence="2 3">
    <name type="scientific">Colletotrichum scovillei</name>
    <dbReference type="NCBI Taxonomy" id="1209932"/>
    <lineage>
        <taxon>Eukaryota</taxon>
        <taxon>Fungi</taxon>
        <taxon>Dikarya</taxon>
        <taxon>Ascomycota</taxon>
        <taxon>Pezizomycotina</taxon>
        <taxon>Sordariomycetes</taxon>
        <taxon>Hypocreomycetidae</taxon>
        <taxon>Glomerellales</taxon>
        <taxon>Glomerellaceae</taxon>
        <taxon>Colletotrichum</taxon>
        <taxon>Colletotrichum acutatum species complex</taxon>
    </lineage>
</organism>
<evidence type="ECO:0000313" key="2">
    <source>
        <dbReference type="EMBL" id="KAG7050139.1"/>
    </source>
</evidence>
<evidence type="ECO:0008006" key="4">
    <source>
        <dbReference type="Google" id="ProtNLM"/>
    </source>
</evidence>
<protein>
    <recommendedName>
        <fullName evidence="4">BTB domain-containing protein</fullName>
    </recommendedName>
</protein>
<dbReference type="Proteomes" id="UP000699042">
    <property type="component" value="Unassembled WGS sequence"/>
</dbReference>
<evidence type="ECO:0000313" key="3">
    <source>
        <dbReference type="Proteomes" id="UP000699042"/>
    </source>
</evidence>
<proteinExistence type="predicted"/>
<sequence length="551" mass="60800">MDVALAFAHFSQTVTITTTIIIAPRSWAQIASTGTTPNPSPLRQEFLVNQQSSPRPAPPPPSAADFPSLTGYTGEEVKEEEGQNLAASRAESPCLSSSSSGPVSVVGGAEEFVVASSLLRGSNYPSSSSPPTITILKRDTTTTSSSIADNTAEMVNQKRQEKLAAKKAAEDAARQWLLPEIPAISVVGGSSTAASDVAADPAAIDAADVPLPADEEKEDKGKGPAIPTPTEEEVTVASSEASAKDEALRRAMIASLERDHRAGLLLRRETHNLFLHVREGTMIGCHRDIVTSEATKMAELLPPADEDGKTHLDLSDCAMAYLSPVIFFIYNGDLPGHRVNRDCIWDTRPVINNVMFYGPAYRFGVSSMLKSQLDNMEEVYEMYRVAFGGRYFYYQIKDFDKMAGFEVPFRMALIHLYLDNPLNEELKPMKVAFAKVATVVLPFLRRQPSFNSLTQSLWEGLPFPWRSEWEEFYYEGLLPDFPKIFDEKMEWVEEKIDESRFFYEEPTDPHGPSSRPALSGPAMVPFYQESVDEMCRRLSGFGINAGYSFTG</sequence>
<feature type="region of interest" description="Disordered" evidence="1">
    <location>
        <begin position="211"/>
        <end position="241"/>
    </location>
</feature>
<dbReference type="AlphaFoldDB" id="A0A9P7R747"/>
<feature type="compositionally biased region" description="Low complexity" evidence="1">
    <location>
        <begin position="224"/>
        <end position="241"/>
    </location>
</feature>
<name>A0A9P7R747_9PEZI</name>
<dbReference type="EMBL" id="JAESDN010000005">
    <property type="protein sequence ID" value="KAG7050139.1"/>
    <property type="molecule type" value="Genomic_DNA"/>
</dbReference>
<evidence type="ECO:0000256" key="1">
    <source>
        <dbReference type="SAM" id="MobiDB-lite"/>
    </source>
</evidence>